<dbReference type="AlphaFoldDB" id="A0A2M4D3X9"/>
<organism evidence="2">
    <name type="scientific">Anopheles darlingi</name>
    <name type="common">Mosquito</name>
    <dbReference type="NCBI Taxonomy" id="43151"/>
    <lineage>
        <taxon>Eukaryota</taxon>
        <taxon>Metazoa</taxon>
        <taxon>Ecdysozoa</taxon>
        <taxon>Arthropoda</taxon>
        <taxon>Hexapoda</taxon>
        <taxon>Insecta</taxon>
        <taxon>Pterygota</taxon>
        <taxon>Neoptera</taxon>
        <taxon>Endopterygota</taxon>
        <taxon>Diptera</taxon>
        <taxon>Nematocera</taxon>
        <taxon>Culicoidea</taxon>
        <taxon>Culicidae</taxon>
        <taxon>Anophelinae</taxon>
        <taxon>Anopheles</taxon>
    </lineage>
</organism>
<name>A0A2M4D3X9_ANODA</name>
<evidence type="ECO:0000313" key="2">
    <source>
        <dbReference type="EMBL" id="MBW72265.1"/>
    </source>
</evidence>
<accession>A0A2M4D3X9</accession>
<proteinExistence type="predicted"/>
<keyword evidence="1" id="KW-0732">Signal</keyword>
<reference evidence="2" key="1">
    <citation type="submission" date="2018-01" db="EMBL/GenBank/DDBJ databases">
        <title>An insight into the sialome of Amazonian anophelines.</title>
        <authorList>
            <person name="Ribeiro J.M."/>
            <person name="Scarpassa V."/>
            <person name="Calvo E."/>
        </authorList>
    </citation>
    <scope>NUCLEOTIDE SEQUENCE</scope>
</reference>
<sequence>MLPPIIIIPPLPCCCCCCCCCEGIVLFVSSAYSDVLGGSSECDGALTRVLPCSQSVCCLSGMIVVTEGPG</sequence>
<feature type="signal peptide" evidence="1">
    <location>
        <begin position="1"/>
        <end position="23"/>
    </location>
</feature>
<protein>
    <submittedName>
        <fullName evidence="2">Putative secreted protein</fullName>
    </submittedName>
</protein>
<feature type="chain" id="PRO_5014915146" evidence="1">
    <location>
        <begin position="24"/>
        <end position="70"/>
    </location>
</feature>
<evidence type="ECO:0000256" key="1">
    <source>
        <dbReference type="SAM" id="SignalP"/>
    </source>
</evidence>
<dbReference type="EMBL" id="GGFL01008087">
    <property type="protein sequence ID" value="MBW72265.1"/>
    <property type="molecule type" value="Transcribed_RNA"/>
</dbReference>